<dbReference type="InterPro" id="IPR023035">
    <property type="entry name" value="Ribosomal_uS9_bac/plastid"/>
</dbReference>
<proteinExistence type="inferred from homology"/>
<keyword evidence="2 5" id="KW-0689">Ribosomal protein</keyword>
<dbReference type="InterPro" id="IPR020574">
    <property type="entry name" value="Ribosomal_uS9_CS"/>
</dbReference>
<dbReference type="Proteomes" id="UP000092952">
    <property type="component" value="Chromosome"/>
</dbReference>
<accession>A0A1B1YSY9</accession>
<evidence type="ECO:0000256" key="1">
    <source>
        <dbReference type="ARBA" id="ARBA00005251"/>
    </source>
</evidence>
<dbReference type="KEGG" id="gbi:PG2T_07100"/>
<name>A0A1B1YSY9_9GAMM</name>
<dbReference type="InParanoid" id="A0A1B1YSY9"/>
<evidence type="ECO:0000256" key="4">
    <source>
        <dbReference type="ARBA" id="ARBA00035259"/>
    </source>
</evidence>
<protein>
    <recommendedName>
        <fullName evidence="4 5">Small ribosomal subunit protein uS9</fullName>
    </recommendedName>
</protein>
<dbReference type="HAMAP" id="MF_00532_B">
    <property type="entry name" value="Ribosomal_uS9_B"/>
    <property type="match status" value="1"/>
</dbReference>
<evidence type="ECO:0000256" key="2">
    <source>
        <dbReference type="ARBA" id="ARBA00022980"/>
    </source>
</evidence>
<dbReference type="GO" id="GO:0003723">
    <property type="term" value="F:RNA binding"/>
    <property type="evidence" value="ECO:0007669"/>
    <property type="project" value="TreeGrafter"/>
</dbReference>
<dbReference type="EMBL" id="CP014671">
    <property type="protein sequence ID" value="ANX03980.1"/>
    <property type="molecule type" value="Genomic_DNA"/>
</dbReference>
<gene>
    <name evidence="5" type="primary">rpsI</name>
    <name evidence="7" type="ORF">PG2T_07100</name>
</gene>
<dbReference type="InterPro" id="IPR020568">
    <property type="entry name" value="Ribosomal_Su5_D2-typ_SF"/>
</dbReference>
<dbReference type="InterPro" id="IPR000754">
    <property type="entry name" value="Ribosomal_uS9"/>
</dbReference>
<dbReference type="Pfam" id="PF00380">
    <property type="entry name" value="Ribosomal_S9"/>
    <property type="match status" value="1"/>
</dbReference>
<reference evidence="8" key="1">
    <citation type="submission" date="2016-03" db="EMBL/GenBank/DDBJ databases">
        <title>Complete genome sequence of Solimmundus cernigliae, representing a novel lineage of polycyclic aromatic hydrocarbon degraders within the Gammaproteobacteria.</title>
        <authorList>
            <person name="Singleton D.R."/>
            <person name="Dickey A.N."/>
            <person name="Scholl E.H."/>
            <person name="Wright F.A."/>
            <person name="Aitken M.D."/>
        </authorList>
    </citation>
    <scope>NUCLEOTIDE SEQUENCE [LARGE SCALE GENOMIC DNA]</scope>
    <source>
        <strain evidence="8">TR3.2</strain>
    </source>
</reference>
<keyword evidence="3 5" id="KW-0687">Ribonucleoprotein</keyword>
<dbReference type="PANTHER" id="PTHR21569">
    <property type="entry name" value="RIBOSOMAL PROTEIN S9"/>
    <property type="match status" value="1"/>
</dbReference>
<evidence type="ECO:0000313" key="7">
    <source>
        <dbReference type="EMBL" id="ANX03980.1"/>
    </source>
</evidence>
<dbReference type="FunFam" id="3.30.230.10:FF:000001">
    <property type="entry name" value="30S ribosomal protein S9"/>
    <property type="match status" value="1"/>
</dbReference>
<sequence length="131" mass="14590">MPVVQNKISVGRRKSASARVILRLGKGAISINGRSLDDYFGRPTSRMLVRQPLELVGRPESFDLRITVQGGGPNGQAGAIRHGITRALIEFDETFRPALRKAGYVTRDAREVERKKVGLHKARRAPQFSKR</sequence>
<dbReference type="GO" id="GO:0003735">
    <property type="term" value="F:structural constituent of ribosome"/>
    <property type="evidence" value="ECO:0007669"/>
    <property type="project" value="InterPro"/>
</dbReference>
<dbReference type="OrthoDB" id="9803965at2"/>
<dbReference type="GO" id="GO:0006412">
    <property type="term" value="P:translation"/>
    <property type="evidence" value="ECO:0007669"/>
    <property type="project" value="UniProtKB-UniRule"/>
</dbReference>
<evidence type="ECO:0000256" key="3">
    <source>
        <dbReference type="ARBA" id="ARBA00023274"/>
    </source>
</evidence>
<dbReference type="InterPro" id="IPR014721">
    <property type="entry name" value="Ribsml_uS5_D2-typ_fold_subgr"/>
</dbReference>
<evidence type="ECO:0000256" key="6">
    <source>
        <dbReference type="RuleBase" id="RU003815"/>
    </source>
</evidence>
<dbReference type="SUPFAM" id="SSF54211">
    <property type="entry name" value="Ribosomal protein S5 domain 2-like"/>
    <property type="match status" value="1"/>
</dbReference>
<keyword evidence="8" id="KW-1185">Reference proteome</keyword>
<dbReference type="FunCoup" id="A0A1B1YSY9">
    <property type="interactions" value="728"/>
</dbReference>
<dbReference type="GO" id="GO:0022627">
    <property type="term" value="C:cytosolic small ribosomal subunit"/>
    <property type="evidence" value="ECO:0007669"/>
    <property type="project" value="TreeGrafter"/>
</dbReference>
<evidence type="ECO:0000256" key="5">
    <source>
        <dbReference type="HAMAP-Rule" id="MF_00532"/>
    </source>
</evidence>
<organism evidence="7 8">
    <name type="scientific">Immundisolibacter cernigliae</name>
    <dbReference type="NCBI Taxonomy" id="1810504"/>
    <lineage>
        <taxon>Bacteria</taxon>
        <taxon>Pseudomonadati</taxon>
        <taxon>Pseudomonadota</taxon>
        <taxon>Gammaproteobacteria</taxon>
        <taxon>Immundisolibacterales</taxon>
        <taxon>Immundisolibacteraceae</taxon>
        <taxon>Immundisolibacter</taxon>
    </lineage>
</organism>
<dbReference type="AlphaFoldDB" id="A0A1B1YSY9"/>
<dbReference type="Gene3D" id="3.30.230.10">
    <property type="match status" value="1"/>
</dbReference>
<comment type="similarity">
    <text evidence="1 5 6">Belongs to the universal ribosomal protein uS9 family.</text>
</comment>
<dbReference type="STRING" id="1810504.PG2T_07100"/>
<dbReference type="RefSeq" id="WP_068803763.1">
    <property type="nucleotide sequence ID" value="NZ_CP014671.1"/>
</dbReference>
<dbReference type="PANTHER" id="PTHR21569:SF1">
    <property type="entry name" value="SMALL RIBOSOMAL SUBUNIT PROTEIN US9M"/>
    <property type="match status" value="1"/>
</dbReference>
<dbReference type="PROSITE" id="PS00360">
    <property type="entry name" value="RIBOSOMAL_S9"/>
    <property type="match status" value="1"/>
</dbReference>
<evidence type="ECO:0000313" key="8">
    <source>
        <dbReference type="Proteomes" id="UP000092952"/>
    </source>
</evidence>
<dbReference type="NCBIfam" id="NF001099">
    <property type="entry name" value="PRK00132.1"/>
    <property type="match status" value="1"/>
</dbReference>